<protein>
    <recommendedName>
        <fullName evidence="2">Nephrocystin 3-like N-terminal domain-containing protein</fullName>
    </recommendedName>
</protein>
<keyword evidence="4" id="KW-1185">Reference proteome</keyword>
<dbReference type="EMBL" id="JARKIB010000155">
    <property type="protein sequence ID" value="KAJ7731026.1"/>
    <property type="molecule type" value="Genomic_DNA"/>
</dbReference>
<dbReference type="InterPro" id="IPR027417">
    <property type="entry name" value="P-loop_NTPase"/>
</dbReference>
<dbReference type="InterPro" id="IPR056884">
    <property type="entry name" value="NPHP3-like_N"/>
</dbReference>
<dbReference type="AlphaFoldDB" id="A0AAD7HYG5"/>
<sequence length="858" mass="96755">MAFSLNGTHIEGSTFNSVSGNMSQVFNSYVAPVGQMSVQEAGEDHRLVEGSHAFPAMGGSIGPIRSQRGLKNQDTRPYEVPHPGNQHQSPGNHYIAATESATASADNGDHQSLAAVYSSQFQWPTQNYNTSPGLARPIENVSNMFNSVGGDMTQLSVTSYGESGIDLLYRYVAMEALHDSEECFPGPACHPGTRTAILEDLRSWSTDTSPESTILWLHGCAGVGKSAIAQMFAGSSQSEGRVGASFFFKRGHAKRGTSRSLIPTIAYQVATSVPQILLPMQQAVERDRLVVGRALKVQQEILRLFIRAIRDHKLPIRLLIASRPEPHLTEILKTEDTLAICRQYLLSGDRSAYEDVRKYLGDEFSRIHSDFMGRGIDLGPAWPSPDAVRRLVTMSSGTFIHAATVIRFIDDEYHHPADRLESVLKLDPQSTAPLDDLYTEIISGVPQEQQTQQLRILHVISRGGLGRDGIAGMDLDPENIDMLLHLRDGTCRLILRRLHSLLDVPRIRTRFGLRNPISILHASFRDYLSDARRSGRWCISVPWLPPDWLHYMLHLLSTPPQTDSQRDFYRFIVYHLPAALRNASPTDTVIDLLRNRNVQKGFFLNLTTSPLELPQRDSLYPSDLVQLWEDQKAIVELLLCLIIRKDRSDRNTATFKYDQIYNQIFSRNPDLLLVTQCGIVNPNLRDHLELFDCTSEIFRPFLQFSELFPLPFPDGDSPLDFLTDPCRAGGLYSEPCHIAEGLLLRWLCHAKRVLVGGPCELYPNYLDLIKKCRASSRILRELETFNLAAFCGQMSIDSNVHRHFHRFTAKEHTLCNVVKWLRSFPEAPSPWQAIEFWERQINDIRRCTSGQPPLNNLR</sequence>
<feature type="domain" description="Nephrocystin 3-like N-terminal" evidence="2">
    <location>
        <begin position="192"/>
        <end position="287"/>
    </location>
</feature>
<organism evidence="3 4">
    <name type="scientific">Mycena metata</name>
    <dbReference type="NCBI Taxonomy" id="1033252"/>
    <lineage>
        <taxon>Eukaryota</taxon>
        <taxon>Fungi</taxon>
        <taxon>Dikarya</taxon>
        <taxon>Basidiomycota</taxon>
        <taxon>Agaricomycotina</taxon>
        <taxon>Agaricomycetes</taxon>
        <taxon>Agaricomycetidae</taxon>
        <taxon>Agaricales</taxon>
        <taxon>Marasmiineae</taxon>
        <taxon>Mycenaceae</taxon>
        <taxon>Mycena</taxon>
    </lineage>
</organism>
<proteinExistence type="predicted"/>
<reference evidence="3" key="1">
    <citation type="submission" date="2023-03" db="EMBL/GenBank/DDBJ databases">
        <title>Massive genome expansion in bonnet fungi (Mycena s.s.) driven by repeated elements and novel gene families across ecological guilds.</title>
        <authorList>
            <consortium name="Lawrence Berkeley National Laboratory"/>
            <person name="Harder C.B."/>
            <person name="Miyauchi S."/>
            <person name="Viragh M."/>
            <person name="Kuo A."/>
            <person name="Thoen E."/>
            <person name="Andreopoulos B."/>
            <person name="Lu D."/>
            <person name="Skrede I."/>
            <person name="Drula E."/>
            <person name="Henrissat B."/>
            <person name="Morin E."/>
            <person name="Kohler A."/>
            <person name="Barry K."/>
            <person name="LaButti K."/>
            <person name="Morin E."/>
            <person name="Salamov A."/>
            <person name="Lipzen A."/>
            <person name="Mereny Z."/>
            <person name="Hegedus B."/>
            <person name="Baldrian P."/>
            <person name="Stursova M."/>
            <person name="Weitz H."/>
            <person name="Taylor A."/>
            <person name="Grigoriev I.V."/>
            <person name="Nagy L.G."/>
            <person name="Martin F."/>
            <person name="Kauserud H."/>
        </authorList>
    </citation>
    <scope>NUCLEOTIDE SEQUENCE</scope>
    <source>
        <strain evidence="3">CBHHK182m</strain>
    </source>
</reference>
<accession>A0AAD7HYG5</accession>
<evidence type="ECO:0000313" key="3">
    <source>
        <dbReference type="EMBL" id="KAJ7731026.1"/>
    </source>
</evidence>
<gene>
    <name evidence="3" type="ORF">B0H16DRAFT_1696780</name>
</gene>
<dbReference type="Pfam" id="PF24883">
    <property type="entry name" value="NPHP3_N"/>
    <property type="match status" value="1"/>
</dbReference>
<dbReference type="SUPFAM" id="SSF52540">
    <property type="entry name" value="P-loop containing nucleoside triphosphate hydrolases"/>
    <property type="match status" value="1"/>
</dbReference>
<dbReference type="PANTHER" id="PTHR10039:SF14">
    <property type="entry name" value="NACHT DOMAIN-CONTAINING PROTEIN"/>
    <property type="match status" value="1"/>
</dbReference>
<comment type="caution">
    <text evidence="3">The sequence shown here is derived from an EMBL/GenBank/DDBJ whole genome shotgun (WGS) entry which is preliminary data.</text>
</comment>
<evidence type="ECO:0000259" key="2">
    <source>
        <dbReference type="Pfam" id="PF24883"/>
    </source>
</evidence>
<evidence type="ECO:0000256" key="1">
    <source>
        <dbReference type="ARBA" id="ARBA00022737"/>
    </source>
</evidence>
<evidence type="ECO:0000313" key="4">
    <source>
        <dbReference type="Proteomes" id="UP001215598"/>
    </source>
</evidence>
<dbReference type="Proteomes" id="UP001215598">
    <property type="component" value="Unassembled WGS sequence"/>
</dbReference>
<name>A0AAD7HYG5_9AGAR</name>
<dbReference type="PANTHER" id="PTHR10039">
    <property type="entry name" value="AMELOGENIN"/>
    <property type="match status" value="1"/>
</dbReference>
<keyword evidence="1" id="KW-0677">Repeat</keyword>